<name>A0A3P7M582_DIBLA</name>
<dbReference type="PROSITE" id="PS50878">
    <property type="entry name" value="RT_POL"/>
    <property type="match status" value="1"/>
</dbReference>
<sequence>MDSNEVMVSYDVVSWFPSIPNGLAVSTIDELLQEMYEKDDQQMKREHVIELLELCLRTSFTFDDRVYEQKKGTPMGSPLSG</sequence>
<protein>
    <recommendedName>
        <fullName evidence="1">Reverse transcriptase domain-containing protein</fullName>
    </recommendedName>
</protein>
<dbReference type="OrthoDB" id="6271484at2759"/>
<dbReference type="EMBL" id="UYRU01071491">
    <property type="protein sequence ID" value="VDN21090.1"/>
    <property type="molecule type" value="Genomic_DNA"/>
</dbReference>
<dbReference type="AlphaFoldDB" id="A0A3P7M582"/>
<reference evidence="2 3" key="1">
    <citation type="submission" date="2018-11" db="EMBL/GenBank/DDBJ databases">
        <authorList>
            <consortium name="Pathogen Informatics"/>
        </authorList>
    </citation>
    <scope>NUCLEOTIDE SEQUENCE [LARGE SCALE GENOMIC DNA]</scope>
</reference>
<keyword evidence="3" id="KW-1185">Reference proteome</keyword>
<evidence type="ECO:0000259" key="1">
    <source>
        <dbReference type="PROSITE" id="PS50878"/>
    </source>
</evidence>
<accession>A0A3P7M582</accession>
<dbReference type="PANTHER" id="PTHR21301">
    <property type="entry name" value="REVERSE TRANSCRIPTASE"/>
    <property type="match status" value="1"/>
</dbReference>
<organism evidence="2 3">
    <name type="scientific">Dibothriocephalus latus</name>
    <name type="common">Fish tapeworm</name>
    <name type="synonym">Diphyllobothrium latum</name>
    <dbReference type="NCBI Taxonomy" id="60516"/>
    <lineage>
        <taxon>Eukaryota</taxon>
        <taxon>Metazoa</taxon>
        <taxon>Spiralia</taxon>
        <taxon>Lophotrochozoa</taxon>
        <taxon>Platyhelminthes</taxon>
        <taxon>Cestoda</taxon>
        <taxon>Eucestoda</taxon>
        <taxon>Diphyllobothriidea</taxon>
        <taxon>Diphyllobothriidae</taxon>
        <taxon>Dibothriocephalus</taxon>
    </lineage>
</organism>
<gene>
    <name evidence="2" type="ORF">DILT_LOCUS13754</name>
</gene>
<proteinExistence type="predicted"/>
<dbReference type="PANTHER" id="PTHR21301:SF10">
    <property type="entry name" value="REVERSE TRANSCRIPTASE DOMAIN-CONTAINING PROTEIN"/>
    <property type="match status" value="1"/>
</dbReference>
<feature type="domain" description="Reverse transcriptase" evidence="1">
    <location>
        <begin position="1"/>
        <end position="81"/>
    </location>
</feature>
<evidence type="ECO:0000313" key="3">
    <source>
        <dbReference type="Proteomes" id="UP000281553"/>
    </source>
</evidence>
<evidence type="ECO:0000313" key="2">
    <source>
        <dbReference type="EMBL" id="VDN21090.1"/>
    </source>
</evidence>
<dbReference type="Proteomes" id="UP000281553">
    <property type="component" value="Unassembled WGS sequence"/>
</dbReference>
<dbReference type="InterPro" id="IPR000477">
    <property type="entry name" value="RT_dom"/>
</dbReference>